<evidence type="ECO:0000313" key="2">
    <source>
        <dbReference type="EMBL" id="PNT71269.1"/>
    </source>
</evidence>
<reference evidence="2" key="2">
    <citation type="submission" date="2017-06" db="EMBL/GenBank/DDBJ databases">
        <title>WGS assembly of Brachypodium distachyon.</title>
        <authorList>
            <consortium name="The International Brachypodium Initiative"/>
            <person name="Lucas S."/>
            <person name="Harmon-Smith M."/>
            <person name="Lail K."/>
            <person name="Tice H."/>
            <person name="Grimwood J."/>
            <person name="Bruce D."/>
            <person name="Barry K."/>
            <person name="Shu S."/>
            <person name="Lindquist E."/>
            <person name="Wang M."/>
            <person name="Pitluck S."/>
            <person name="Vogel J.P."/>
            <person name="Garvin D.F."/>
            <person name="Mockler T.C."/>
            <person name="Schmutz J."/>
            <person name="Rokhsar D."/>
            <person name="Bevan M.W."/>
        </authorList>
    </citation>
    <scope>NUCLEOTIDE SEQUENCE</scope>
    <source>
        <strain evidence="2">Bd21</strain>
    </source>
</reference>
<accession>A0A2K2DAG2</accession>
<sequence length="77" mass="8231">MGPPWLGREARCQRRRRRGPSGAVTGQGGGAGSAERRRGPGSLGCVRTKTTNCLFGGALIFRSKCLILNRTFEIVLG</sequence>
<gene>
    <name evidence="2" type="ORF">BRADI_2g25533v3</name>
</gene>
<evidence type="ECO:0000313" key="4">
    <source>
        <dbReference type="Proteomes" id="UP000008810"/>
    </source>
</evidence>
<reference evidence="3" key="3">
    <citation type="submission" date="2018-08" db="UniProtKB">
        <authorList>
            <consortium name="EnsemblPlants"/>
        </authorList>
    </citation>
    <scope>IDENTIFICATION</scope>
    <source>
        <strain evidence="3">cv. Bd21</strain>
    </source>
</reference>
<dbReference type="EnsemblPlants" id="PNT71269">
    <property type="protein sequence ID" value="PNT71269"/>
    <property type="gene ID" value="BRADI_2g25533v3"/>
</dbReference>
<dbReference type="Proteomes" id="UP000008810">
    <property type="component" value="Chromosome 2"/>
</dbReference>
<evidence type="ECO:0000256" key="1">
    <source>
        <dbReference type="SAM" id="MobiDB-lite"/>
    </source>
</evidence>
<protein>
    <submittedName>
        <fullName evidence="2 3">Uncharacterized protein</fullName>
    </submittedName>
</protein>
<reference evidence="2 3" key="1">
    <citation type="journal article" date="2010" name="Nature">
        <title>Genome sequencing and analysis of the model grass Brachypodium distachyon.</title>
        <authorList>
            <consortium name="International Brachypodium Initiative"/>
        </authorList>
    </citation>
    <scope>NUCLEOTIDE SEQUENCE [LARGE SCALE GENOMIC DNA]</scope>
    <source>
        <strain evidence="2 3">Bd21</strain>
    </source>
</reference>
<keyword evidence="4" id="KW-1185">Reference proteome</keyword>
<dbReference type="AlphaFoldDB" id="A0A2K2DAG2"/>
<dbReference type="Gramene" id="PNT71269">
    <property type="protein sequence ID" value="PNT71269"/>
    <property type="gene ID" value="BRADI_2g25533v3"/>
</dbReference>
<evidence type="ECO:0000313" key="3">
    <source>
        <dbReference type="EnsemblPlants" id="PNT71269"/>
    </source>
</evidence>
<organism evidence="2">
    <name type="scientific">Brachypodium distachyon</name>
    <name type="common">Purple false brome</name>
    <name type="synonym">Trachynia distachya</name>
    <dbReference type="NCBI Taxonomy" id="15368"/>
    <lineage>
        <taxon>Eukaryota</taxon>
        <taxon>Viridiplantae</taxon>
        <taxon>Streptophyta</taxon>
        <taxon>Embryophyta</taxon>
        <taxon>Tracheophyta</taxon>
        <taxon>Spermatophyta</taxon>
        <taxon>Magnoliopsida</taxon>
        <taxon>Liliopsida</taxon>
        <taxon>Poales</taxon>
        <taxon>Poaceae</taxon>
        <taxon>BOP clade</taxon>
        <taxon>Pooideae</taxon>
        <taxon>Stipodae</taxon>
        <taxon>Brachypodieae</taxon>
        <taxon>Brachypodium</taxon>
    </lineage>
</organism>
<dbReference type="EMBL" id="CM000881">
    <property type="protein sequence ID" value="PNT71269.1"/>
    <property type="molecule type" value="Genomic_DNA"/>
</dbReference>
<proteinExistence type="predicted"/>
<dbReference type="InParanoid" id="A0A2K2DAG2"/>
<name>A0A2K2DAG2_BRADI</name>
<feature type="region of interest" description="Disordered" evidence="1">
    <location>
        <begin position="1"/>
        <end position="43"/>
    </location>
</feature>